<name>A0A077PKG5_XENBV</name>
<comment type="caution">
    <text evidence="1">The sequence shown here is derived from an EMBL/GenBank/DDBJ whole genome shotgun (WGS) entry which is preliminary data.</text>
</comment>
<reference evidence="1" key="1">
    <citation type="submission" date="2013-07" db="EMBL/GenBank/DDBJ databases">
        <title>Sub-species coevolution in mutualistic symbiosis.</title>
        <authorList>
            <person name="Murfin K."/>
            <person name="Klassen J."/>
            <person name="Lee M."/>
            <person name="Forst S."/>
            <person name="Stock P."/>
            <person name="Goodrich-Blair H."/>
        </authorList>
    </citation>
    <scope>NUCLEOTIDE SEQUENCE [LARGE SCALE GENOMIC DNA]</scope>
    <source>
        <strain evidence="1">Kraussei Quebec</strain>
    </source>
</reference>
<dbReference type="Proteomes" id="UP000028500">
    <property type="component" value="Unassembled WGS sequence"/>
</dbReference>
<keyword evidence="2" id="KW-1185">Reference proteome</keyword>
<protein>
    <submittedName>
        <fullName evidence="1">Uncharacterized protein</fullName>
    </submittedName>
</protein>
<sequence length="41" mass="5065">MLIFIIPGDFYQIKNINNPKIFYYIIKEINYVFEQKRHSVN</sequence>
<evidence type="ECO:0000313" key="2">
    <source>
        <dbReference type="Proteomes" id="UP000028500"/>
    </source>
</evidence>
<accession>A0A077PKG5</accession>
<dbReference type="HOGENOM" id="CLU_3278904_0_0_6"/>
<dbReference type="EMBL" id="CBSY010000216">
    <property type="protein sequence ID" value="CDH21146.1"/>
    <property type="molecule type" value="Genomic_DNA"/>
</dbReference>
<evidence type="ECO:0000313" key="1">
    <source>
        <dbReference type="EMBL" id="CDH21146.1"/>
    </source>
</evidence>
<dbReference type="AlphaFoldDB" id="A0A077PKG5"/>
<proteinExistence type="predicted"/>
<organism evidence="1 2">
    <name type="scientific">Xenorhabdus bovienii str. kraussei Quebec</name>
    <dbReference type="NCBI Taxonomy" id="1398203"/>
    <lineage>
        <taxon>Bacteria</taxon>
        <taxon>Pseudomonadati</taxon>
        <taxon>Pseudomonadota</taxon>
        <taxon>Gammaproteobacteria</taxon>
        <taxon>Enterobacterales</taxon>
        <taxon>Morganellaceae</taxon>
        <taxon>Xenorhabdus</taxon>
    </lineage>
</organism>
<gene>
    <name evidence="1" type="ORF">XBKQ1_2930003</name>
</gene>